<evidence type="ECO:0000256" key="1">
    <source>
        <dbReference type="ARBA" id="ARBA00004239"/>
    </source>
</evidence>
<evidence type="ECO:0000256" key="7">
    <source>
        <dbReference type="ARBA" id="ARBA00023157"/>
    </source>
</evidence>
<comment type="similarity">
    <text evidence="2">Belongs to the peptidase S1 family.</text>
</comment>
<dbReference type="InterPro" id="IPR009003">
    <property type="entry name" value="Peptidase_S1_PA"/>
</dbReference>
<dbReference type="SUPFAM" id="SSF50494">
    <property type="entry name" value="Trypsin-like serine proteases"/>
    <property type="match status" value="1"/>
</dbReference>
<dbReference type="InterPro" id="IPR050430">
    <property type="entry name" value="Peptidase_S1"/>
</dbReference>
<dbReference type="CDD" id="cd00190">
    <property type="entry name" value="Tryp_SPc"/>
    <property type="match status" value="1"/>
</dbReference>
<evidence type="ECO:0000256" key="6">
    <source>
        <dbReference type="ARBA" id="ARBA00022825"/>
    </source>
</evidence>
<dbReference type="GeneID" id="113393861"/>
<evidence type="ECO:0000259" key="12">
    <source>
        <dbReference type="PROSITE" id="PS50240"/>
    </source>
</evidence>
<dbReference type="OrthoDB" id="6380398at2759"/>
<dbReference type="RefSeq" id="XP_026486754.1">
    <property type="nucleotide sequence ID" value="XM_026630969.2"/>
</dbReference>
<dbReference type="InterPro" id="IPR043504">
    <property type="entry name" value="Peptidase_S1_PA_chymotrypsin"/>
</dbReference>
<dbReference type="PROSITE" id="PS50240">
    <property type="entry name" value="TRYPSIN_DOM"/>
    <property type="match status" value="1"/>
</dbReference>
<dbReference type="InterPro" id="IPR001314">
    <property type="entry name" value="Peptidase_S1A"/>
</dbReference>
<keyword evidence="3" id="KW-0800">Toxin</keyword>
<proteinExistence type="inferred from homology"/>
<feature type="domain" description="Peptidase S1" evidence="12">
    <location>
        <begin position="24"/>
        <end position="255"/>
    </location>
</feature>
<gene>
    <name evidence="14" type="primary">LOC113393861</name>
</gene>
<dbReference type="PANTHER" id="PTHR24276:SF91">
    <property type="entry name" value="AT26814P-RELATED"/>
    <property type="match status" value="1"/>
</dbReference>
<keyword evidence="11" id="KW-0732">Signal</keyword>
<dbReference type="Gene3D" id="2.40.10.10">
    <property type="entry name" value="Trypsin-like serine proteases"/>
    <property type="match status" value="1"/>
</dbReference>
<dbReference type="InterPro" id="IPR001254">
    <property type="entry name" value="Trypsin_dom"/>
</dbReference>
<evidence type="ECO:0000256" key="5">
    <source>
        <dbReference type="ARBA" id="ARBA00022801"/>
    </source>
</evidence>
<dbReference type="GO" id="GO:0006508">
    <property type="term" value="P:proteolysis"/>
    <property type="evidence" value="ECO:0007669"/>
    <property type="project" value="UniProtKB-KW"/>
</dbReference>
<name>A0A8B8HPI4_VANTA</name>
<evidence type="ECO:0000313" key="14">
    <source>
        <dbReference type="RefSeq" id="XP_026486754.1"/>
    </source>
</evidence>
<dbReference type="GO" id="GO:0090729">
    <property type="term" value="F:toxin activity"/>
    <property type="evidence" value="ECO:0007669"/>
    <property type="project" value="UniProtKB-KW"/>
</dbReference>
<evidence type="ECO:0000313" key="13">
    <source>
        <dbReference type="Proteomes" id="UP001652626"/>
    </source>
</evidence>
<dbReference type="PANTHER" id="PTHR24276">
    <property type="entry name" value="POLYSERASE-RELATED"/>
    <property type="match status" value="1"/>
</dbReference>
<evidence type="ECO:0000256" key="2">
    <source>
        <dbReference type="ARBA" id="ARBA00007664"/>
    </source>
</evidence>
<sequence length="270" mass="29519">MGAKIICLAFALFYTASAVPESRIVGGTPTTIEQFPYISAFIYHYPKPDIYIQRCVGSIISSYHILTTAFCFTGAELKNMRIRAGSTNSMEGGVLVDIHDVIKHPDYVETPRACDIAVARLIEPLRMSDTINMLFVPPAGTYIPDHLSTKIVSWGFETEDPSSQLQTLKTISLNKLPLADCQKIFENEDVSITDAVICASAPGKGICGGDSGAPMVYNSVLLGLSSVYKNCNSDDYPDVFTRIDSYTDWIMEVATAPGTSESPLRFAKIF</sequence>
<keyword evidence="6" id="KW-0720">Serine protease</keyword>
<organism evidence="13 14">
    <name type="scientific">Vanessa tameamea</name>
    <name type="common">Kamehameha butterfly</name>
    <dbReference type="NCBI Taxonomy" id="334116"/>
    <lineage>
        <taxon>Eukaryota</taxon>
        <taxon>Metazoa</taxon>
        <taxon>Ecdysozoa</taxon>
        <taxon>Arthropoda</taxon>
        <taxon>Hexapoda</taxon>
        <taxon>Insecta</taxon>
        <taxon>Pterygota</taxon>
        <taxon>Neoptera</taxon>
        <taxon>Endopterygota</taxon>
        <taxon>Lepidoptera</taxon>
        <taxon>Glossata</taxon>
        <taxon>Ditrysia</taxon>
        <taxon>Papilionoidea</taxon>
        <taxon>Nymphalidae</taxon>
        <taxon>Nymphalinae</taxon>
        <taxon>Vanessa</taxon>
    </lineage>
</organism>
<dbReference type="AlphaFoldDB" id="A0A8B8HPI4"/>
<dbReference type="PRINTS" id="PR00722">
    <property type="entry name" value="CHYMOTRYPSIN"/>
</dbReference>
<feature type="signal peptide" evidence="11">
    <location>
        <begin position="1"/>
        <end position="18"/>
    </location>
</feature>
<keyword evidence="10" id="KW-1205">Fibrinolytic toxin</keyword>
<dbReference type="GO" id="GO:0004252">
    <property type="term" value="F:serine-type endopeptidase activity"/>
    <property type="evidence" value="ECO:0007669"/>
    <property type="project" value="InterPro"/>
</dbReference>
<evidence type="ECO:0000256" key="3">
    <source>
        <dbReference type="ARBA" id="ARBA00022656"/>
    </source>
</evidence>
<feature type="chain" id="PRO_5034852639" evidence="11">
    <location>
        <begin position="19"/>
        <end position="270"/>
    </location>
</feature>
<comment type="function">
    <text evidence="9">Fibrinolytic activity; shows preferential cleavage of Arg-Gly bonds in all three fibrinogen chains. Contact with the caterpillars causes severe bleeding, due the anticoagulant effect of the protein.</text>
</comment>
<comment type="subcellular location">
    <subcellularLocation>
        <location evidence="1">Secreted</location>
        <location evidence="1">Extracellular space</location>
    </subcellularLocation>
</comment>
<dbReference type="Pfam" id="PF00089">
    <property type="entry name" value="Trypsin"/>
    <property type="match status" value="1"/>
</dbReference>
<dbReference type="GO" id="GO:0005576">
    <property type="term" value="C:extracellular region"/>
    <property type="evidence" value="ECO:0007669"/>
    <property type="project" value="UniProtKB-SubCell"/>
</dbReference>
<dbReference type="Proteomes" id="UP001652626">
    <property type="component" value="Chromosome 26"/>
</dbReference>
<dbReference type="SMART" id="SM00020">
    <property type="entry name" value="Tryp_SPc"/>
    <property type="match status" value="1"/>
</dbReference>
<evidence type="ECO:0000256" key="8">
    <source>
        <dbReference type="ARBA" id="ARBA00023240"/>
    </source>
</evidence>
<accession>A0A8B8HPI4</accession>
<evidence type="ECO:0000256" key="11">
    <source>
        <dbReference type="SAM" id="SignalP"/>
    </source>
</evidence>
<keyword evidence="5" id="KW-0378">Hydrolase</keyword>
<keyword evidence="7" id="KW-1015">Disulfide bond</keyword>
<keyword evidence="13" id="KW-1185">Reference proteome</keyword>
<evidence type="ECO:0000256" key="4">
    <source>
        <dbReference type="ARBA" id="ARBA00022670"/>
    </source>
</evidence>
<protein>
    <submittedName>
        <fullName evidence="14">Trypsin delta-like</fullName>
    </submittedName>
</protein>
<evidence type="ECO:0000256" key="9">
    <source>
        <dbReference type="ARBA" id="ARBA00055534"/>
    </source>
</evidence>
<dbReference type="OMA" id="VGTINQY"/>
<evidence type="ECO:0000256" key="10">
    <source>
        <dbReference type="ARBA" id="ARBA00084094"/>
    </source>
</evidence>
<reference evidence="14" key="1">
    <citation type="submission" date="2025-08" db="UniProtKB">
        <authorList>
            <consortium name="RefSeq"/>
        </authorList>
    </citation>
    <scope>IDENTIFICATION</scope>
    <source>
        <tissue evidence="14">Whole body</tissue>
    </source>
</reference>
<keyword evidence="4" id="KW-0645">Protease</keyword>
<keyword evidence="8" id="KW-1199">Hemostasis impairing toxin</keyword>
<dbReference type="FunFam" id="2.40.10.10:FF:000068">
    <property type="entry name" value="transmembrane protease serine 2"/>
    <property type="match status" value="1"/>
</dbReference>